<keyword evidence="3 6" id="KW-0812">Transmembrane</keyword>
<evidence type="ECO:0000256" key="1">
    <source>
        <dbReference type="ARBA" id="ARBA00004651"/>
    </source>
</evidence>
<evidence type="ECO:0000313" key="10">
    <source>
        <dbReference type="Proteomes" id="UP000092164"/>
    </source>
</evidence>
<feature type="domain" description="MacB-like periplasmic core" evidence="8">
    <location>
        <begin position="20"/>
        <end position="233"/>
    </location>
</feature>
<feature type="transmembrane region" description="Helical" evidence="6">
    <location>
        <begin position="21"/>
        <end position="43"/>
    </location>
</feature>
<evidence type="ECO:0000256" key="3">
    <source>
        <dbReference type="ARBA" id="ARBA00022692"/>
    </source>
</evidence>
<comment type="subcellular location">
    <subcellularLocation>
        <location evidence="1">Cell membrane</location>
        <topology evidence="1">Multi-pass membrane protein</topology>
    </subcellularLocation>
</comment>
<dbReference type="InterPro" id="IPR025857">
    <property type="entry name" value="MacB_PCD"/>
</dbReference>
<dbReference type="InterPro" id="IPR050250">
    <property type="entry name" value="Macrolide_Exporter_MacB"/>
</dbReference>
<dbReference type="RefSeq" id="WP_068485231.1">
    <property type="nucleotide sequence ID" value="NZ_CP018760.1"/>
</dbReference>
<evidence type="ECO:0000256" key="6">
    <source>
        <dbReference type="SAM" id="Phobius"/>
    </source>
</evidence>
<feature type="transmembrane region" description="Helical" evidence="6">
    <location>
        <begin position="765"/>
        <end position="784"/>
    </location>
</feature>
<feature type="transmembrane region" description="Helical" evidence="6">
    <location>
        <begin position="679"/>
        <end position="703"/>
    </location>
</feature>
<evidence type="ECO:0000259" key="7">
    <source>
        <dbReference type="Pfam" id="PF02687"/>
    </source>
</evidence>
<dbReference type="InterPro" id="IPR003838">
    <property type="entry name" value="ABC3_permease_C"/>
</dbReference>
<dbReference type="KEGG" id="mart:BTR34_06440"/>
<evidence type="ECO:0000259" key="8">
    <source>
        <dbReference type="Pfam" id="PF12704"/>
    </source>
</evidence>
<dbReference type="PANTHER" id="PTHR30572:SF18">
    <property type="entry name" value="ABC-TYPE MACROLIDE FAMILY EXPORT SYSTEM PERMEASE COMPONENT 2"/>
    <property type="match status" value="1"/>
</dbReference>
<evidence type="ECO:0000256" key="5">
    <source>
        <dbReference type="ARBA" id="ARBA00023136"/>
    </source>
</evidence>
<feature type="transmembrane region" description="Helical" evidence="6">
    <location>
        <begin position="339"/>
        <end position="366"/>
    </location>
</feature>
<name>A0A1B7Z3D7_9FLAO</name>
<dbReference type="GO" id="GO:0022857">
    <property type="term" value="F:transmembrane transporter activity"/>
    <property type="evidence" value="ECO:0007669"/>
    <property type="project" value="TreeGrafter"/>
</dbReference>
<dbReference type="GO" id="GO:0005886">
    <property type="term" value="C:plasma membrane"/>
    <property type="evidence" value="ECO:0007669"/>
    <property type="project" value="UniProtKB-SubCell"/>
</dbReference>
<dbReference type="OrthoDB" id="8740261at2"/>
<dbReference type="STRING" id="1836467.BTR34_06440"/>
<reference evidence="10" key="1">
    <citation type="submission" date="2016-06" db="EMBL/GenBank/DDBJ databases">
        <authorList>
            <person name="Zhan P."/>
        </authorList>
    </citation>
    <scope>NUCLEOTIDE SEQUENCE [LARGE SCALE GENOMIC DNA]</scope>
    <source>
        <strain evidence="10">T28</strain>
    </source>
</reference>
<feature type="transmembrane region" description="Helical" evidence="6">
    <location>
        <begin position="292"/>
        <end position="312"/>
    </location>
</feature>
<organism evidence="9 10">
    <name type="scientific">Maribacter hydrothermalis</name>
    <dbReference type="NCBI Taxonomy" id="1836467"/>
    <lineage>
        <taxon>Bacteria</taxon>
        <taxon>Pseudomonadati</taxon>
        <taxon>Bacteroidota</taxon>
        <taxon>Flavobacteriia</taxon>
        <taxon>Flavobacteriales</taxon>
        <taxon>Flavobacteriaceae</taxon>
        <taxon>Maribacter</taxon>
    </lineage>
</organism>
<evidence type="ECO:0000256" key="4">
    <source>
        <dbReference type="ARBA" id="ARBA00022989"/>
    </source>
</evidence>
<feature type="transmembrane region" description="Helical" evidence="6">
    <location>
        <begin position="731"/>
        <end position="750"/>
    </location>
</feature>
<dbReference type="EMBL" id="LZFP01000034">
    <property type="protein sequence ID" value="OBR37241.1"/>
    <property type="molecule type" value="Genomic_DNA"/>
</dbReference>
<evidence type="ECO:0000313" key="9">
    <source>
        <dbReference type="EMBL" id="OBR37241.1"/>
    </source>
</evidence>
<gene>
    <name evidence="9" type="ORF">A9200_06200</name>
</gene>
<accession>A0A1B7Z3D7</accession>
<keyword evidence="5 6" id="KW-0472">Membrane</keyword>
<dbReference type="Proteomes" id="UP000092164">
    <property type="component" value="Unassembled WGS sequence"/>
</dbReference>
<feature type="domain" description="ABC3 transporter permease C-terminal" evidence="7">
    <location>
        <begin position="299"/>
        <end position="413"/>
    </location>
</feature>
<evidence type="ECO:0000256" key="2">
    <source>
        <dbReference type="ARBA" id="ARBA00022475"/>
    </source>
</evidence>
<proteinExistence type="predicted"/>
<feature type="transmembrane region" description="Helical" evidence="6">
    <location>
        <begin position="434"/>
        <end position="454"/>
    </location>
</feature>
<feature type="transmembrane region" description="Helical" evidence="6">
    <location>
        <begin position="386"/>
        <end position="413"/>
    </location>
</feature>
<protein>
    <submittedName>
        <fullName evidence="9">ABC transporter permease</fullName>
    </submittedName>
</protein>
<dbReference type="PANTHER" id="PTHR30572">
    <property type="entry name" value="MEMBRANE COMPONENT OF TRANSPORTER-RELATED"/>
    <property type="match status" value="1"/>
</dbReference>
<sequence>MIKNYIKIAWRNLVKDKLNTGLNVIGLSVAFAVAILLGMAAMYQLSFDGFHENGDAIYKIVKTQQTPKGPLAGTVHPAPFAPSLATEVPGVKRITRYLQNGAIAIQGDREIDMNIVWVDKDFFSIFSFPIISGDQNAPIGDLSSVVLTEKAAKNLFGSVDVIGRTFNLLINGNEKPFTVSAIAKNNVPETNLEFEMAIRFESHQDYLKHKEQWDSQYHDVYVELQEGVSSVSFEKSSESFMDLHYEKAIGMLKRDGASADINGRYMNIELVPLVDVHFASFKNGFVEVSRSLPYLILGIAFLILFIACVNYINMSIAKSAKRLKEIGMRKTLGAHKKQLFFQFWSESLFVFLVSICIGVLLSFAFVNEFKTTFNTNLNSDLLLKPSFLIGLLGIVILITIFVGGYPALLMSRLGTIQSLKGKLESTGSNNVRDVLMVFQFGIAILLITGTLVLWGQIDYMRNKDLGYDKEQVVSFPLNGKRNSNDAVELLRAELKGNPDIISISGADNNLGLGIDGSRSSSKIGFEFEGRAVTTNFLVVDHEFVHTLGIDLVLGRNFESASDSLVVVINESMAKELGVEDVLSAQLEIEDGVYFPVLGVVKDYNFNDLDRAIEPITFLISREWGITYAYAKVSPNNMANSFETLEKTWKKLEPNAEFLGSFLDENIDRTFNREKTTAKMISSGSVLAIILSCMGLFAMSLLIVSQRTKEIGIRKVVGASVGSITYILTKDFLKLVLVAFLIASPIAWWLMREWLQNYAYRIDLSVWFFVAAGTIAVLIAILTIGTRTIKAARANPVKSLRTE</sequence>
<dbReference type="AlphaFoldDB" id="A0A1B7Z3D7"/>
<dbReference type="Pfam" id="PF12704">
    <property type="entry name" value="MacB_PCD"/>
    <property type="match status" value="1"/>
</dbReference>
<keyword evidence="10" id="KW-1185">Reference proteome</keyword>
<keyword evidence="2" id="KW-1003">Cell membrane</keyword>
<dbReference type="Pfam" id="PF02687">
    <property type="entry name" value="FtsX"/>
    <property type="match status" value="2"/>
</dbReference>
<comment type="caution">
    <text evidence="9">The sequence shown here is derived from an EMBL/GenBank/DDBJ whole genome shotgun (WGS) entry which is preliminary data.</text>
</comment>
<keyword evidence="4 6" id="KW-1133">Transmembrane helix</keyword>
<feature type="domain" description="ABC3 transporter permease C-terminal" evidence="7">
    <location>
        <begin position="684"/>
        <end position="795"/>
    </location>
</feature>